<sequence>MSILDTTGQLIYWRRKSEQMGKTRHAAFHIAPKRFMVSADDLAIEGDNFVHEIGSVNTNMYMYMQGAYYAVVYPQTIIQGGR</sequence>
<gene>
    <name evidence="1" type="ORF">Daus18300_009413</name>
</gene>
<comment type="caution">
    <text evidence="1">The sequence shown here is derived from an EMBL/GenBank/DDBJ whole genome shotgun (WGS) entry which is preliminary data.</text>
</comment>
<dbReference type="EMBL" id="JAWRVE010000096">
    <property type="protein sequence ID" value="KAL1859694.1"/>
    <property type="molecule type" value="Genomic_DNA"/>
</dbReference>
<evidence type="ECO:0000313" key="1">
    <source>
        <dbReference type="EMBL" id="KAL1859694.1"/>
    </source>
</evidence>
<protein>
    <submittedName>
        <fullName evidence="1">Uncharacterized protein</fullName>
    </submittedName>
</protein>
<organism evidence="1 2">
    <name type="scientific">Diaporthe australafricana</name>
    <dbReference type="NCBI Taxonomy" id="127596"/>
    <lineage>
        <taxon>Eukaryota</taxon>
        <taxon>Fungi</taxon>
        <taxon>Dikarya</taxon>
        <taxon>Ascomycota</taxon>
        <taxon>Pezizomycotina</taxon>
        <taxon>Sordariomycetes</taxon>
        <taxon>Sordariomycetidae</taxon>
        <taxon>Diaporthales</taxon>
        <taxon>Diaporthaceae</taxon>
        <taxon>Diaporthe</taxon>
    </lineage>
</organism>
<evidence type="ECO:0000313" key="2">
    <source>
        <dbReference type="Proteomes" id="UP001583177"/>
    </source>
</evidence>
<reference evidence="1 2" key="1">
    <citation type="journal article" date="2024" name="IMA Fungus">
        <title>IMA Genome - F19 : A genome assembly and annotation guide to empower mycologists, including annotated draft genome sequences of Ceratocystis pirilliformis, Diaporthe australafricana, Fusarium ophioides, Paecilomyces lecythidis, and Sporothrix stenoceras.</title>
        <authorList>
            <person name="Aylward J."/>
            <person name="Wilson A.M."/>
            <person name="Visagie C.M."/>
            <person name="Spraker J."/>
            <person name="Barnes I."/>
            <person name="Buitendag C."/>
            <person name="Ceriani C."/>
            <person name="Del Mar Angel L."/>
            <person name="du Plessis D."/>
            <person name="Fuchs T."/>
            <person name="Gasser K."/>
            <person name="Kramer D."/>
            <person name="Li W."/>
            <person name="Munsamy K."/>
            <person name="Piso A."/>
            <person name="Price J.L."/>
            <person name="Sonnekus B."/>
            <person name="Thomas C."/>
            <person name="van der Nest A."/>
            <person name="van Dijk A."/>
            <person name="van Heerden A."/>
            <person name="van Vuuren N."/>
            <person name="Yilmaz N."/>
            <person name="Duong T.A."/>
            <person name="van der Merwe N.A."/>
            <person name="Wingfield M.J."/>
            <person name="Wingfield B.D."/>
        </authorList>
    </citation>
    <scope>NUCLEOTIDE SEQUENCE [LARGE SCALE GENOMIC DNA]</scope>
    <source>
        <strain evidence="1 2">CMW 18300</strain>
    </source>
</reference>
<proteinExistence type="predicted"/>
<dbReference type="Proteomes" id="UP001583177">
    <property type="component" value="Unassembled WGS sequence"/>
</dbReference>
<name>A0ABR3WE08_9PEZI</name>
<keyword evidence="2" id="KW-1185">Reference proteome</keyword>
<accession>A0ABR3WE08</accession>